<dbReference type="CDD" id="cd14014">
    <property type="entry name" value="STKc_PknB_like"/>
    <property type="match status" value="1"/>
</dbReference>
<dbReference type="InterPro" id="IPR000719">
    <property type="entry name" value="Prot_kinase_dom"/>
</dbReference>
<accession>A0A8J7P9V9</accession>
<dbReference type="SMART" id="SM00220">
    <property type="entry name" value="S_TKc"/>
    <property type="match status" value="1"/>
</dbReference>
<dbReference type="SUPFAM" id="SSF56112">
    <property type="entry name" value="Protein kinase-like (PK-like)"/>
    <property type="match status" value="1"/>
</dbReference>
<organism evidence="11 12">
    <name type="scientific">Candidatus Obscuribacter phosphatis</name>
    <dbReference type="NCBI Taxonomy" id="1906157"/>
    <lineage>
        <taxon>Bacteria</taxon>
        <taxon>Bacillati</taxon>
        <taxon>Candidatus Melainabacteria</taxon>
        <taxon>Candidatus Obscuribacterales</taxon>
        <taxon>Candidatus Obscuribacteraceae</taxon>
        <taxon>Candidatus Obscuribacter</taxon>
    </lineage>
</organism>
<protein>
    <recommendedName>
        <fullName evidence="1">non-specific serine/threonine protein kinase</fullName>
        <ecNumber evidence="1">2.7.11.1</ecNumber>
    </recommendedName>
</protein>
<keyword evidence="5 9" id="KW-0547">Nucleotide-binding</keyword>
<dbReference type="PANTHER" id="PTHR43289">
    <property type="entry name" value="MITOGEN-ACTIVATED PROTEIN KINASE KINASE KINASE 20-RELATED"/>
    <property type="match status" value="1"/>
</dbReference>
<feature type="repeat" description="NHL" evidence="8">
    <location>
        <begin position="571"/>
        <end position="596"/>
    </location>
</feature>
<evidence type="ECO:0000313" key="12">
    <source>
        <dbReference type="Proteomes" id="UP000664277"/>
    </source>
</evidence>
<dbReference type="PROSITE" id="PS51125">
    <property type="entry name" value="NHL"/>
    <property type="match status" value="2"/>
</dbReference>
<dbReference type="GO" id="GO:0005524">
    <property type="term" value="F:ATP binding"/>
    <property type="evidence" value="ECO:0007669"/>
    <property type="project" value="UniProtKB-UniRule"/>
</dbReference>
<keyword evidence="3" id="KW-0808">Transferase</keyword>
<dbReference type="InterPro" id="IPR011009">
    <property type="entry name" value="Kinase-like_dom_sf"/>
</dbReference>
<feature type="binding site" evidence="9">
    <location>
        <position position="38"/>
    </location>
    <ligand>
        <name>ATP</name>
        <dbReference type="ChEBI" id="CHEBI:30616"/>
    </ligand>
</feature>
<keyword evidence="7 9" id="KW-0067">ATP-binding</keyword>
<evidence type="ECO:0000256" key="3">
    <source>
        <dbReference type="ARBA" id="ARBA00022679"/>
    </source>
</evidence>
<dbReference type="InterPro" id="IPR017441">
    <property type="entry name" value="Protein_kinase_ATP_BS"/>
</dbReference>
<dbReference type="Gene3D" id="1.10.510.10">
    <property type="entry name" value="Transferase(Phosphotransferase) domain 1"/>
    <property type="match status" value="1"/>
</dbReference>
<keyword evidence="4" id="KW-0677">Repeat</keyword>
<comment type="caution">
    <text evidence="11">The sequence shown here is derived from an EMBL/GenBank/DDBJ whole genome shotgun (WGS) entry which is preliminary data.</text>
</comment>
<gene>
    <name evidence="11" type="ORF">J0M35_07545</name>
</gene>
<dbReference type="Proteomes" id="UP000664277">
    <property type="component" value="Unassembled WGS sequence"/>
</dbReference>
<dbReference type="PROSITE" id="PS00108">
    <property type="entry name" value="PROTEIN_KINASE_ST"/>
    <property type="match status" value="1"/>
</dbReference>
<keyword evidence="6 11" id="KW-0418">Kinase</keyword>
<evidence type="ECO:0000256" key="9">
    <source>
        <dbReference type="PROSITE-ProRule" id="PRU10141"/>
    </source>
</evidence>
<evidence type="ECO:0000256" key="5">
    <source>
        <dbReference type="ARBA" id="ARBA00022741"/>
    </source>
</evidence>
<dbReference type="Gene3D" id="3.30.200.20">
    <property type="entry name" value="Phosphorylase Kinase, domain 1"/>
    <property type="match status" value="1"/>
</dbReference>
<evidence type="ECO:0000256" key="6">
    <source>
        <dbReference type="ARBA" id="ARBA00022777"/>
    </source>
</evidence>
<dbReference type="PROSITE" id="PS00107">
    <property type="entry name" value="PROTEIN_KINASE_ATP"/>
    <property type="match status" value="1"/>
</dbReference>
<reference evidence="11" key="1">
    <citation type="submission" date="2021-02" db="EMBL/GenBank/DDBJ databases">
        <title>Genome-Resolved Metagenomics of a Microbial Community Performing Photosynthetic Biological Nutrient Removal.</title>
        <authorList>
            <person name="Mcdaniel E.A."/>
        </authorList>
    </citation>
    <scope>NUCLEOTIDE SEQUENCE</scope>
    <source>
        <strain evidence="11">UWPOB_OBS1</strain>
    </source>
</reference>
<evidence type="ECO:0000256" key="7">
    <source>
        <dbReference type="ARBA" id="ARBA00022840"/>
    </source>
</evidence>
<proteinExistence type="predicted"/>
<dbReference type="AlphaFoldDB" id="A0A8J7P9V9"/>
<evidence type="ECO:0000256" key="1">
    <source>
        <dbReference type="ARBA" id="ARBA00012513"/>
    </source>
</evidence>
<dbReference type="Pfam" id="PF00069">
    <property type="entry name" value="Pkinase"/>
    <property type="match status" value="1"/>
</dbReference>
<evidence type="ECO:0000259" key="10">
    <source>
        <dbReference type="PROSITE" id="PS50011"/>
    </source>
</evidence>
<dbReference type="InterPro" id="IPR001258">
    <property type="entry name" value="NHL_repeat"/>
</dbReference>
<keyword evidence="2" id="KW-0723">Serine/threonine-protein kinase</keyword>
<dbReference type="InterPro" id="IPR008271">
    <property type="entry name" value="Ser/Thr_kinase_AS"/>
</dbReference>
<evidence type="ECO:0000256" key="8">
    <source>
        <dbReference type="PROSITE-ProRule" id="PRU00504"/>
    </source>
</evidence>
<evidence type="ECO:0000256" key="2">
    <source>
        <dbReference type="ARBA" id="ARBA00022527"/>
    </source>
</evidence>
<evidence type="ECO:0000313" key="11">
    <source>
        <dbReference type="EMBL" id="MBN8660202.1"/>
    </source>
</evidence>
<dbReference type="EMBL" id="JAFLCK010000008">
    <property type="protein sequence ID" value="MBN8660202.1"/>
    <property type="molecule type" value="Genomic_DNA"/>
</dbReference>
<sequence>MVESCGNYELLGEIGRGGMGIVYRAIHPASNKIVAIKKLFLDQISPEKKEEFKDRFVREAHTIARLKHPNIVEVLDVSLNKDDYFYVMEFLDGDSLRKDLLRRGGKMPVENFLPILKQVGEALSFAHSMSIVHRDVKPDNIFILRNGTVKLTDFGIARTADYENANLTKTGIMMGTLAYVSPEQLQDAKGVDHRADIFSLGVVAYEALSGNLPFTADGIAATIVKIISQEEVPLHIACNPPVSIGISNAVSRAMRKRSRERYMTVQEFVKAFENCLAEEEKRDLAELAPPRETSSAGTDFKAMIPGKTQFGATSIDNVVTPTDTEAQLAREAEKSSTNNQGQEATVIEALVKTEAAPVEESSPKTNVDLKTEVEISPGKNSLEDSLLSGKTQAEFGQYKQSPPAMFAAVPVPSRLREAESLIYLTSLNNQNAYIALPGKAKPFIEPAVLTCQSGRLAIADAGARTINVFSYDGNNFEGTLRWLFEIQHRTAPRPEKTSGFFGFGKTEREESVDNTRTKFGKLTRPGGLAFDSKGRLYVCDASDQYIRIFDSKGFFLSEFKNIQAGDSGIAGIAFDTTGLLYVSDSSNACIQIFQPETGVWLRSVSPRSDLNPRRNDPKAPPDLRLPAGLAVDRLNQIYLADYGASKIFTFNKQGQLIKHFGQKGSGEGDLNIPRAVAVDKFDRIYVCDSFNNRLAVFDGSGGFIYNYGSGIETLTTPSDIAIDNQFGLVFVADRGGKRVQVLQIPSDNMRF</sequence>
<dbReference type="PROSITE" id="PS50011">
    <property type="entry name" value="PROTEIN_KINASE_DOM"/>
    <property type="match status" value="1"/>
</dbReference>
<dbReference type="CDD" id="cd05819">
    <property type="entry name" value="NHL"/>
    <property type="match status" value="1"/>
</dbReference>
<dbReference type="SUPFAM" id="SSF101898">
    <property type="entry name" value="NHL repeat"/>
    <property type="match status" value="1"/>
</dbReference>
<dbReference type="FunFam" id="1.10.510.10:FF:000021">
    <property type="entry name" value="Serine/threonine protein kinase"/>
    <property type="match status" value="1"/>
</dbReference>
<name>A0A8J7P9V9_9BACT</name>
<feature type="domain" description="Protein kinase" evidence="10">
    <location>
        <begin position="8"/>
        <end position="273"/>
    </location>
</feature>
<dbReference type="PANTHER" id="PTHR43289:SF6">
    <property type="entry name" value="SERINE_THREONINE-PROTEIN KINASE NEKL-3"/>
    <property type="match status" value="1"/>
</dbReference>
<dbReference type="Gene3D" id="2.120.10.30">
    <property type="entry name" value="TolB, C-terminal domain"/>
    <property type="match status" value="2"/>
</dbReference>
<dbReference type="GO" id="GO:0004674">
    <property type="term" value="F:protein serine/threonine kinase activity"/>
    <property type="evidence" value="ECO:0007669"/>
    <property type="project" value="UniProtKB-KW"/>
</dbReference>
<dbReference type="EC" id="2.7.11.1" evidence="1"/>
<dbReference type="Pfam" id="PF01436">
    <property type="entry name" value="NHL"/>
    <property type="match status" value="1"/>
</dbReference>
<evidence type="ECO:0000256" key="4">
    <source>
        <dbReference type="ARBA" id="ARBA00022737"/>
    </source>
</evidence>
<dbReference type="InterPro" id="IPR011042">
    <property type="entry name" value="6-blade_b-propeller_TolB-like"/>
</dbReference>
<feature type="repeat" description="NHL" evidence="8">
    <location>
        <begin position="660"/>
        <end position="700"/>
    </location>
</feature>